<name>A0A212TEW0_9BURK</name>
<reference evidence="10" key="1">
    <citation type="submission" date="2017-06" db="EMBL/GenBank/DDBJ databases">
        <authorList>
            <person name="Varghese N."/>
            <person name="Submissions S."/>
        </authorList>
    </citation>
    <scope>NUCLEOTIDE SEQUENCE [LARGE SCALE GENOMIC DNA]</scope>
    <source>
        <strain evidence="10">MWH-VicM1</strain>
    </source>
</reference>
<comment type="catalytic activity">
    <reaction evidence="7">
        <text>[protein]-peptidylproline (omega=180) = [protein]-peptidylproline (omega=0)</text>
        <dbReference type="Rhea" id="RHEA:16237"/>
        <dbReference type="Rhea" id="RHEA-COMP:10747"/>
        <dbReference type="Rhea" id="RHEA-COMP:10748"/>
        <dbReference type="ChEBI" id="CHEBI:83833"/>
        <dbReference type="ChEBI" id="CHEBI:83834"/>
        <dbReference type="EC" id="5.2.1.8"/>
    </reaction>
</comment>
<evidence type="ECO:0000256" key="4">
    <source>
        <dbReference type="ARBA" id="ARBA00023110"/>
    </source>
</evidence>
<dbReference type="OrthoDB" id="14196at2"/>
<evidence type="ECO:0000256" key="2">
    <source>
        <dbReference type="ARBA" id="ARBA00022737"/>
    </source>
</evidence>
<dbReference type="PANTHER" id="PTHR47637:SF1">
    <property type="entry name" value="CHAPERONE SURA"/>
    <property type="match status" value="1"/>
</dbReference>
<dbReference type="GO" id="GO:0043165">
    <property type="term" value="P:Gram-negative-bacterium-type cell outer membrane assembly"/>
    <property type="evidence" value="ECO:0007669"/>
    <property type="project" value="InterPro"/>
</dbReference>
<keyword evidence="6 7" id="KW-0413">Isomerase</keyword>
<evidence type="ECO:0000256" key="3">
    <source>
        <dbReference type="ARBA" id="ARBA00022764"/>
    </source>
</evidence>
<evidence type="ECO:0000256" key="7">
    <source>
        <dbReference type="HAMAP-Rule" id="MF_01183"/>
    </source>
</evidence>
<dbReference type="GO" id="GO:0006457">
    <property type="term" value="P:protein folding"/>
    <property type="evidence" value="ECO:0007669"/>
    <property type="project" value="UniProtKB-UniRule"/>
</dbReference>
<evidence type="ECO:0000313" key="10">
    <source>
        <dbReference type="Proteomes" id="UP000197215"/>
    </source>
</evidence>
<sequence precursor="true">MKLVKIVLCALGLMIIGQTGFAQNKNRAIDQVIAIVDTSLVTKLELENRIALIERQFKAANRPLPPSNELRDQVLERLISERIQLNLAKESGVKVSDKDLDRIIGNIAGQNKLSPTEFKDKVEKEGTTFSKYKEELRKEVQLARLREREVDARVQVSESEIDSYIAEKDRGRLLQAGNDEIYLAQMLVSLPANASDSELASAKKKAEDILKDAGAEKDFLAYGKRIATPGSGVRVEDLGYRTLDRLPQLFIDATQGLGSNQLVSRVLQSGAGFHIIKVIDRKGSVVANTQNIVVTQTQARHILLRHRNGVTDLEAQRRLNSFKDQIKVKAADFAQLAKKHSEDGSAPNGGNLGWMSPGELVPEFEQSMNQLNVGEVSDPVKTEFGWHLIQVIERRQAQLSADKQRDYARATLREKKLDQAYQDWLRQIRDAATVEIRSID</sequence>
<dbReference type="PROSITE" id="PS01096">
    <property type="entry name" value="PPIC_PPIASE_1"/>
    <property type="match status" value="1"/>
</dbReference>
<feature type="domain" description="PpiC" evidence="8">
    <location>
        <begin position="178"/>
        <end position="280"/>
    </location>
</feature>
<dbReference type="HAMAP" id="MF_01183">
    <property type="entry name" value="Chaperone_SurA"/>
    <property type="match status" value="1"/>
</dbReference>
<organism evidence="9 10">
    <name type="scientific">Polynucleobacter victoriensis</name>
    <dbReference type="NCBI Taxonomy" id="2049319"/>
    <lineage>
        <taxon>Bacteria</taxon>
        <taxon>Pseudomonadati</taxon>
        <taxon>Pseudomonadota</taxon>
        <taxon>Betaproteobacteria</taxon>
        <taxon>Burkholderiales</taxon>
        <taxon>Burkholderiaceae</taxon>
        <taxon>Polynucleobacter</taxon>
    </lineage>
</organism>
<dbReference type="GO" id="GO:0042277">
    <property type="term" value="F:peptide binding"/>
    <property type="evidence" value="ECO:0007669"/>
    <property type="project" value="InterPro"/>
</dbReference>
<dbReference type="AlphaFoldDB" id="A0A212TEW0"/>
<keyword evidence="4 7" id="KW-0697">Rotamase</keyword>
<protein>
    <recommendedName>
        <fullName evidence="7">Chaperone SurA</fullName>
    </recommendedName>
    <alternativeName>
        <fullName evidence="7">Peptidyl-prolyl cis-trans isomerase SurA</fullName>
        <shortName evidence="7">PPIase SurA</shortName>
        <ecNumber evidence="7">5.2.1.8</ecNumber>
    </alternativeName>
    <alternativeName>
        <fullName evidence="7">Rotamase SurA</fullName>
    </alternativeName>
</protein>
<proteinExistence type="inferred from homology"/>
<dbReference type="InterPro" id="IPR023034">
    <property type="entry name" value="PPIase_SurA"/>
</dbReference>
<dbReference type="EC" id="5.2.1.8" evidence="7"/>
<feature type="signal peptide" evidence="7">
    <location>
        <begin position="1"/>
        <end position="22"/>
    </location>
</feature>
<dbReference type="GO" id="GO:0050821">
    <property type="term" value="P:protein stabilization"/>
    <property type="evidence" value="ECO:0007669"/>
    <property type="project" value="InterPro"/>
</dbReference>
<keyword evidence="10" id="KW-1185">Reference proteome</keyword>
<evidence type="ECO:0000256" key="6">
    <source>
        <dbReference type="ARBA" id="ARBA00023235"/>
    </source>
</evidence>
<dbReference type="InterPro" id="IPR046357">
    <property type="entry name" value="PPIase_dom_sf"/>
</dbReference>
<evidence type="ECO:0000256" key="5">
    <source>
        <dbReference type="ARBA" id="ARBA00023186"/>
    </source>
</evidence>
<evidence type="ECO:0000259" key="8">
    <source>
        <dbReference type="PROSITE" id="PS50198"/>
    </source>
</evidence>
<dbReference type="InterPro" id="IPR027304">
    <property type="entry name" value="Trigger_fact/SurA_dom_sf"/>
</dbReference>
<dbReference type="InterPro" id="IPR015391">
    <property type="entry name" value="SurA_N"/>
</dbReference>
<comment type="domain">
    <text evidence="7">The PPIase activity resides only in the second parvulin domain. The N-terminal region and the C-terminal tail are necessary and sufficient for the chaperone activity of SurA. The PPIase activity is dispensable for SurA to function as a chaperone. The N-terminal region and the C-terminal tail are also required for porin recognition.</text>
</comment>
<comment type="function">
    <text evidence="7">Chaperone involved in the correct folding and assembly of outer membrane proteins. Recognizes specific patterns of aromatic residues and the orientation of their side chains, which are found more frequently in integral outer membrane proteins. May act in both early periplasmic and late outer membrane-associated steps of protein maturation.</text>
</comment>
<dbReference type="GO" id="GO:0051082">
    <property type="term" value="F:unfolded protein binding"/>
    <property type="evidence" value="ECO:0007669"/>
    <property type="project" value="UniProtKB-UniRule"/>
</dbReference>
<dbReference type="SUPFAM" id="SSF54534">
    <property type="entry name" value="FKBP-like"/>
    <property type="match status" value="2"/>
</dbReference>
<dbReference type="Pfam" id="PF13616">
    <property type="entry name" value="Rotamase_3"/>
    <property type="match status" value="1"/>
</dbReference>
<accession>A0A212TEW0</accession>
<evidence type="ECO:0000256" key="1">
    <source>
        <dbReference type="ARBA" id="ARBA00022729"/>
    </source>
</evidence>
<dbReference type="RefSeq" id="WP_088812991.1">
    <property type="nucleotide sequence ID" value="NZ_FYEX01000001.1"/>
</dbReference>
<feature type="chain" id="PRO_5013405011" description="Chaperone SurA" evidence="7">
    <location>
        <begin position="23"/>
        <end position="440"/>
    </location>
</feature>
<dbReference type="Gene3D" id="3.10.50.40">
    <property type="match status" value="2"/>
</dbReference>
<dbReference type="Pfam" id="PF00639">
    <property type="entry name" value="Rotamase"/>
    <property type="match status" value="1"/>
</dbReference>
<dbReference type="InterPro" id="IPR000297">
    <property type="entry name" value="PPIase_PpiC"/>
</dbReference>
<comment type="subcellular location">
    <subcellularLocation>
        <location evidence="7">Periplasm</location>
    </subcellularLocation>
    <text evidence="7">Is capable of associating with the outer membrane.</text>
</comment>
<dbReference type="Gene3D" id="1.10.4030.10">
    <property type="entry name" value="Porin chaperone SurA, peptide-binding domain"/>
    <property type="match status" value="1"/>
</dbReference>
<keyword evidence="2 7" id="KW-0677">Repeat</keyword>
<dbReference type="PROSITE" id="PS50198">
    <property type="entry name" value="PPIC_PPIASE_2"/>
    <property type="match status" value="2"/>
</dbReference>
<dbReference type="Pfam" id="PF09312">
    <property type="entry name" value="SurA_N"/>
    <property type="match status" value="1"/>
</dbReference>
<keyword evidence="3 7" id="KW-0574">Periplasm</keyword>
<dbReference type="InterPro" id="IPR050280">
    <property type="entry name" value="OMP_Chaperone_SurA"/>
</dbReference>
<dbReference type="GO" id="GO:0003755">
    <property type="term" value="F:peptidyl-prolyl cis-trans isomerase activity"/>
    <property type="evidence" value="ECO:0007669"/>
    <property type="project" value="UniProtKB-UniRule"/>
</dbReference>
<feature type="domain" description="PpiC" evidence="8">
    <location>
        <begin position="294"/>
        <end position="393"/>
    </location>
</feature>
<dbReference type="SUPFAM" id="SSF109998">
    <property type="entry name" value="Triger factor/SurA peptide-binding domain-like"/>
    <property type="match status" value="1"/>
</dbReference>
<dbReference type="Proteomes" id="UP000197215">
    <property type="component" value="Unassembled WGS sequence"/>
</dbReference>
<keyword evidence="5 7" id="KW-0143">Chaperone</keyword>
<evidence type="ECO:0000313" key="9">
    <source>
        <dbReference type="EMBL" id="SNC64587.1"/>
    </source>
</evidence>
<dbReference type="GO" id="GO:0030288">
    <property type="term" value="C:outer membrane-bounded periplasmic space"/>
    <property type="evidence" value="ECO:0007669"/>
    <property type="project" value="InterPro"/>
</dbReference>
<dbReference type="InterPro" id="IPR023058">
    <property type="entry name" value="PPIase_PpiC_CS"/>
</dbReference>
<gene>
    <name evidence="7" type="primary">surA</name>
    <name evidence="9" type="ORF">SAMN06295916_1122</name>
</gene>
<dbReference type="EMBL" id="FYEX01000001">
    <property type="protein sequence ID" value="SNC64587.1"/>
    <property type="molecule type" value="Genomic_DNA"/>
</dbReference>
<keyword evidence="1 7" id="KW-0732">Signal</keyword>
<dbReference type="PANTHER" id="PTHR47637">
    <property type="entry name" value="CHAPERONE SURA"/>
    <property type="match status" value="1"/>
</dbReference>